<name>A0A4U8U854_9HELI</name>
<dbReference type="EMBL" id="JRPJ02000048">
    <property type="protein sequence ID" value="TLE08495.1"/>
    <property type="molecule type" value="Genomic_DNA"/>
</dbReference>
<protein>
    <recommendedName>
        <fullName evidence="2">Large polyvalent protein-associated domain-containing protein</fullName>
    </recommendedName>
</protein>
<evidence type="ECO:0000259" key="2">
    <source>
        <dbReference type="Pfam" id="PF18798"/>
    </source>
</evidence>
<feature type="compositionally biased region" description="Polar residues" evidence="1">
    <location>
        <begin position="162"/>
        <end position="183"/>
    </location>
</feature>
<sequence length="331" mass="37990">MDFYPNTHGIISLSEAKHLNKETKVNPAKNLHTLRQELEAELTPKINIPIENKNDGRIAIITKKGIEKIESDKAIQKSVANGFSEQEHLTIAKRLDELYQNSVFKETHKDKNNQHEIQIHRYISRVDDNTEALITLKETKEGKYQGNRIYTLELDSVARLSGSDSTTQATRTRSLDSGTNGLTLEQPPAFLSHNPTQKTLTRQEADELFSHFQQANKNYAQIKESLNDKFAKALTKGMNKKDLDSRLTIEQWKQRVLDTQWGDSVKGLENTIFKNFNPRMQKHTQMLTILRALDRNVKLNDDSMPIDFTKILSEMTQKYLTSYTRQSIAST</sequence>
<evidence type="ECO:0000256" key="1">
    <source>
        <dbReference type="SAM" id="MobiDB-lite"/>
    </source>
</evidence>
<feature type="region of interest" description="Disordered" evidence="1">
    <location>
        <begin position="162"/>
        <end position="194"/>
    </location>
</feature>
<accession>A0A4U8U854</accession>
<evidence type="ECO:0000313" key="3">
    <source>
        <dbReference type="EMBL" id="TLE08495.1"/>
    </source>
</evidence>
<proteinExistence type="predicted"/>
<comment type="caution">
    <text evidence="3">The sequence shown here is derived from an EMBL/GenBank/DDBJ whole genome shotgun (WGS) entry which is preliminary data.</text>
</comment>
<evidence type="ECO:0000313" key="4">
    <source>
        <dbReference type="Proteomes" id="UP000029857"/>
    </source>
</evidence>
<dbReference type="Proteomes" id="UP000029857">
    <property type="component" value="Unassembled WGS sequence"/>
</dbReference>
<organism evidence="3 4">
    <name type="scientific">Helicobacter bilis</name>
    <dbReference type="NCBI Taxonomy" id="37372"/>
    <lineage>
        <taxon>Bacteria</taxon>
        <taxon>Pseudomonadati</taxon>
        <taxon>Campylobacterota</taxon>
        <taxon>Epsilonproteobacteria</taxon>
        <taxon>Campylobacterales</taxon>
        <taxon>Helicobacteraceae</taxon>
        <taxon>Helicobacter</taxon>
    </lineage>
</organism>
<dbReference type="Pfam" id="PF18798">
    <property type="entry name" value="LPD3"/>
    <property type="match status" value="1"/>
</dbReference>
<feature type="domain" description="Large polyvalent protein-associated" evidence="2">
    <location>
        <begin position="30"/>
        <end position="150"/>
    </location>
</feature>
<gene>
    <name evidence="3" type="ORF">LS79_009850</name>
</gene>
<reference evidence="3 4" key="1">
    <citation type="journal article" date="2014" name="Genome Announc.">
        <title>Draft genome sequences of eight enterohepatic helicobacter species isolated from both laboratory and wild rodents.</title>
        <authorList>
            <person name="Sheh A."/>
            <person name="Shen Z."/>
            <person name="Fox J.G."/>
        </authorList>
    </citation>
    <scope>NUCLEOTIDE SEQUENCE [LARGE SCALE GENOMIC DNA]</scope>
    <source>
        <strain evidence="3 4">ATCC 49320</strain>
    </source>
</reference>
<dbReference type="AlphaFoldDB" id="A0A4U8U854"/>
<dbReference type="RefSeq" id="WP_138196274.1">
    <property type="nucleotide sequence ID" value="NZ_FZMS01000102.1"/>
</dbReference>
<dbReference type="InterPro" id="IPR040824">
    <property type="entry name" value="LPD3"/>
</dbReference>